<dbReference type="Gene3D" id="3.20.20.70">
    <property type="entry name" value="Aldolase class I"/>
    <property type="match status" value="1"/>
</dbReference>
<dbReference type="InterPro" id="IPR013785">
    <property type="entry name" value="Aldolase_TIM"/>
</dbReference>
<dbReference type="EMBL" id="CADCTH010000037">
    <property type="protein sequence ID" value="CAA9214239.1"/>
    <property type="molecule type" value="Genomic_DNA"/>
</dbReference>
<dbReference type="AlphaFoldDB" id="A0A6J4H3W4"/>
<dbReference type="PANTHER" id="PTHR42747">
    <property type="entry name" value="NITRONATE MONOOXYGENASE-RELATED"/>
    <property type="match status" value="1"/>
</dbReference>
<gene>
    <name evidence="1" type="ORF">AVDCRST_MAG54-259</name>
</gene>
<name>A0A6J4H3W4_9PSEU</name>
<protein>
    <submittedName>
        <fullName evidence="1">Uncharacterized protein</fullName>
    </submittedName>
</protein>
<organism evidence="1">
    <name type="scientific">uncultured Actinomycetospora sp</name>
    <dbReference type="NCBI Taxonomy" id="1135996"/>
    <lineage>
        <taxon>Bacteria</taxon>
        <taxon>Bacillati</taxon>
        <taxon>Actinomycetota</taxon>
        <taxon>Actinomycetes</taxon>
        <taxon>Pseudonocardiales</taxon>
        <taxon>Pseudonocardiaceae</taxon>
        <taxon>Actinomycetospora</taxon>
        <taxon>environmental samples</taxon>
    </lineage>
</organism>
<proteinExistence type="predicted"/>
<evidence type="ECO:0000313" key="1">
    <source>
        <dbReference type="EMBL" id="CAA9214239.1"/>
    </source>
</evidence>
<sequence>MPTLPALDVPVIAAPMAGGPSTPALVAAAAGAGGMGFLAGGYLSAAALDTQLDDLAARSARPFGVNLFLPGPPAPDPAAR</sequence>
<dbReference type="PANTHER" id="PTHR42747:SF3">
    <property type="entry name" value="NITRONATE MONOOXYGENASE-RELATED"/>
    <property type="match status" value="1"/>
</dbReference>
<dbReference type="SUPFAM" id="SSF51412">
    <property type="entry name" value="Inosine monophosphate dehydrogenase (IMPDH)"/>
    <property type="match status" value="1"/>
</dbReference>
<dbReference type="GO" id="GO:0018580">
    <property type="term" value="F:nitronate monooxygenase activity"/>
    <property type="evidence" value="ECO:0007669"/>
    <property type="project" value="TreeGrafter"/>
</dbReference>
<reference evidence="1" key="1">
    <citation type="submission" date="2020-02" db="EMBL/GenBank/DDBJ databases">
        <authorList>
            <person name="Meier V. D."/>
        </authorList>
    </citation>
    <scope>NUCLEOTIDE SEQUENCE</scope>
    <source>
        <strain evidence="1">AVDCRST_MAG54</strain>
    </source>
</reference>
<dbReference type="Pfam" id="PF03060">
    <property type="entry name" value="NMO"/>
    <property type="match status" value="1"/>
</dbReference>
<accession>A0A6J4H3W4</accession>